<comment type="caution">
    <text evidence="1">The sequence shown here is derived from an EMBL/GenBank/DDBJ whole genome shotgun (WGS) entry which is preliminary data.</text>
</comment>
<reference evidence="1 2" key="1">
    <citation type="submission" date="2017-07" db="EMBL/GenBank/DDBJ databases">
        <title>Isolation and whole genome analysis of endospore-forming bacteria from heroin.</title>
        <authorList>
            <person name="Kalinowski J."/>
            <person name="Ahrens B."/>
            <person name="Al-Dilaimi A."/>
            <person name="Winkler A."/>
            <person name="Wibberg D."/>
            <person name="Schleenbecker U."/>
            <person name="Ruckert C."/>
            <person name="Wolfel R."/>
            <person name="Grass G."/>
        </authorList>
    </citation>
    <scope>NUCLEOTIDE SEQUENCE [LARGE SCALE GENOMIC DNA]</scope>
    <source>
        <strain evidence="1 2">7523-2</strain>
    </source>
</reference>
<accession>A0A268RE00</accession>
<organism evidence="1 2">
    <name type="scientific">Shouchella clausii</name>
    <name type="common">Alkalihalobacillus clausii</name>
    <dbReference type="NCBI Taxonomy" id="79880"/>
    <lineage>
        <taxon>Bacteria</taxon>
        <taxon>Bacillati</taxon>
        <taxon>Bacillota</taxon>
        <taxon>Bacilli</taxon>
        <taxon>Bacillales</taxon>
        <taxon>Bacillaceae</taxon>
        <taxon>Shouchella</taxon>
    </lineage>
</organism>
<dbReference type="Gene3D" id="3.40.50.300">
    <property type="entry name" value="P-loop containing nucleotide triphosphate hydrolases"/>
    <property type="match status" value="1"/>
</dbReference>
<gene>
    <name evidence="1" type="ORF">CHH61_23660</name>
</gene>
<dbReference type="Proteomes" id="UP000216133">
    <property type="component" value="Unassembled WGS sequence"/>
</dbReference>
<dbReference type="EMBL" id="NPBS01000385">
    <property type="protein sequence ID" value="PAF18469.1"/>
    <property type="molecule type" value="Genomic_DNA"/>
</dbReference>
<sequence>MNNLKTKIVHYLMDQSEAYTMLGRLPFSPEAMPGRAIVKKDTAFFAQVLLPTDGKDDFEQMTNLKEEVQSIRKAYKTVEKPDPVPM</sequence>
<dbReference type="InterPro" id="IPR027417">
    <property type="entry name" value="P-loop_NTPase"/>
</dbReference>
<feature type="non-terminal residue" evidence="1">
    <location>
        <position position="86"/>
    </location>
</feature>
<proteinExistence type="predicted"/>
<protein>
    <submittedName>
        <fullName evidence="1">Uncharacterized protein</fullName>
    </submittedName>
</protein>
<evidence type="ECO:0000313" key="1">
    <source>
        <dbReference type="EMBL" id="PAF18469.1"/>
    </source>
</evidence>
<evidence type="ECO:0000313" key="2">
    <source>
        <dbReference type="Proteomes" id="UP000216133"/>
    </source>
</evidence>
<dbReference type="AlphaFoldDB" id="A0A268RE00"/>
<name>A0A268RE00_SHOCL</name>